<keyword evidence="6" id="KW-1185">Reference proteome</keyword>
<name>A0A5B8XIC0_9RICK</name>
<reference evidence="5 6" key="1">
    <citation type="journal article" date="2019" name="ISME J.">
        <title>Deianiraea, an extracellular bacterium associated with the ciliate Paramecium, suggests an alternative scenario for the evolution of Rickettsiales.</title>
        <authorList>
            <person name="Castelli M."/>
            <person name="Sabaneyeva E."/>
            <person name="Lanzoni O."/>
            <person name="Lebedeva N."/>
            <person name="Floriano A.M."/>
            <person name="Gaiarsa S."/>
            <person name="Benken K."/>
            <person name="Modeo L."/>
            <person name="Bandi C."/>
            <person name="Potekhin A."/>
            <person name="Sassera D."/>
            <person name="Petroni G."/>
        </authorList>
    </citation>
    <scope>NUCLEOTIDE SEQUENCE [LARGE SCALE GENOMIC DNA]</scope>
    <source>
        <strain evidence="5">CyL4-1</strain>
    </source>
</reference>
<comment type="subcellular location">
    <subcellularLocation>
        <location evidence="1">Cytoplasm</location>
    </subcellularLocation>
</comment>
<evidence type="ECO:0000256" key="2">
    <source>
        <dbReference type="ARBA" id="ARBA00022332"/>
    </source>
</evidence>
<dbReference type="SUPFAM" id="SSF50249">
    <property type="entry name" value="Nucleic acid-binding proteins"/>
    <property type="match status" value="1"/>
</dbReference>
<dbReference type="RefSeq" id="WP_146820737.1">
    <property type="nucleotide sequence ID" value="NZ_CP029077.1"/>
</dbReference>
<evidence type="ECO:0000313" key="6">
    <source>
        <dbReference type="Proteomes" id="UP000321934"/>
    </source>
</evidence>
<dbReference type="InterPro" id="IPR002059">
    <property type="entry name" value="CSP_DNA-bd"/>
</dbReference>
<dbReference type="Gene3D" id="2.40.50.140">
    <property type="entry name" value="Nucleic acid-binding proteins"/>
    <property type="match status" value="1"/>
</dbReference>
<keyword evidence="3" id="KW-0963">Cytoplasm</keyword>
<evidence type="ECO:0000313" key="5">
    <source>
        <dbReference type="EMBL" id="QED23467.1"/>
    </source>
</evidence>
<dbReference type="Proteomes" id="UP000321934">
    <property type="component" value="Chromosome"/>
</dbReference>
<protein>
    <recommendedName>
        <fullName evidence="2">Cold shock-like protein CspA</fullName>
    </recommendedName>
</protein>
<dbReference type="InterPro" id="IPR011129">
    <property type="entry name" value="CSD"/>
</dbReference>
<dbReference type="PROSITE" id="PS51857">
    <property type="entry name" value="CSD_2"/>
    <property type="match status" value="1"/>
</dbReference>
<dbReference type="PIRSF" id="PIRSF002599">
    <property type="entry name" value="Cold_shock_A"/>
    <property type="match status" value="1"/>
</dbReference>
<dbReference type="OrthoDB" id="9801074at2"/>
<evidence type="ECO:0000256" key="1">
    <source>
        <dbReference type="ARBA" id="ARBA00004496"/>
    </source>
</evidence>
<accession>A0A5B8XIC0</accession>
<dbReference type="GO" id="GO:0003676">
    <property type="term" value="F:nucleic acid binding"/>
    <property type="evidence" value="ECO:0007669"/>
    <property type="project" value="InterPro"/>
</dbReference>
<evidence type="ECO:0000259" key="4">
    <source>
        <dbReference type="PROSITE" id="PS51857"/>
    </source>
</evidence>
<feature type="domain" description="CSD" evidence="4">
    <location>
        <begin position="3"/>
        <end position="66"/>
    </location>
</feature>
<proteinExistence type="predicted"/>
<dbReference type="AlphaFoldDB" id="A0A5B8XIC0"/>
<sequence>MSRQNGKIKKFFADKGYGFISTDGGDIFFHVTDSSIDANELALNVTVSYEEERDRNGKTKACKLEIVG</sequence>
<dbReference type="SMART" id="SM00357">
    <property type="entry name" value="CSP"/>
    <property type="match status" value="1"/>
</dbReference>
<evidence type="ECO:0000256" key="3">
    <source>
        <dbReference type="ARBA" id="ARBA00022490"/>
    </source>
</evidence>
<gene>
    <name evidence="5" type="ORF">Deia_00675</name>
</gene>
<dbReference type="GO" id="GO:0005829">
    <property type="term" value="C:cytosol"/>
    <property type="evidence" value="ECO:0007669"/>
    <property type="project" value="UniProtKB-ARBA"/>
</dbReference>
<dbReference type="Pfam" id="PF00313">
    <property type="entry name" value="CSD"/>
    <property type="match status" value="1"/>
</dbReference>
<dbReference type="InterPro" id="IPR012156">
    <property type="entry name" value="Cold_shock_CspA"/>
</dbReference>
<dbReference type="InterPro" id="IPR012340">
    <property type="entry name" value="NA-bd_OB-fold"/>
</dbReference>
<organism evidence="5 6">
    <name type="scientific">Candidatus Deianiraea vastatrix</name>
    <dbReference type="NCBI Taxonomy" id="2163644"/>
    <lineage>
        <taxon>Bacteria</taxon>
        <taxon>Pseudomonadati</taxon>
        <taxon>Pseudomonadota</taxon>
        <taxon>Alphaproteobacteria</taxon>
        <taxon>Rickettsiales</taxon>
        <taxon>Candidatus Deianiraeaceae</taxon>
        <taxon>Candidatus Deianiraea</taxon>
    </lineage>
</organism>
<dbReference type="EMBL" id="CP029077">
    <property type="protein sequence ID" value="QED23467.1"/>
    <property type="molecule type" value="Genomic_DNA"/>
</dbReference>